<dbReference type="InterPro" id="IPR053039">
    <property type="entry name" value="Polarity_Bud-Selection_Reg"/>
</dbReference>
<comment type="caution">
    <text evidence="2">The sequence shown here is derived from an EMBL/GenBank/DDBJ whole genome shotgun (WGS) entry which is preliminary data.</text>
</comment>
<name>A0A5N6KY62_9ROSI</name>
<dbReference type="SUPFAM" id="SSF50044">
    <property type="entry name" value="SH3-domain"/>
    <property type="match status" value="1"/>
</dbReference>
<gene>
    <name evidence="2" type="ORF">FH972_024493</name>
</gene>
<dbReference type="PANTHER" id="PTHR47775:SF1">
    <property type="entry name" value="BUD SITE SELECTION PROTEIN 14"/>
    <property type="match status" value="1"/>
</dbReference>
<dbReference type="GO" id="GO:0015630">
    <property type="term" value="C:microtubule cytoskeleton"/>
    <property type="evidence" value="ECO:0007669"/>
    <property type="project" value="TreeGrafter"/>
</dbReference>
<dbReference type="PANTHER" id="PTHR47775">
    <property type="entry name" value="BUD SITE SELECTION PROTEIN 14"/>
    <property type="match status" value="1"/>
</dbReference>
<dbReference type="GO" id="GO:0030950">
    <property type="term" value="P:establishment or maintenance of actin cytoskeleton polarity"/>
    <property type="evidence" value="ECO:0007669"/>
    <property type="project" value="TreeGrafter"/>
</dbReference>
<evidence type="ECO:0000256" key="1">
    <source>
        <dbReference type="SAM" id="MobiDB-lite"/>
    </source>
</evidence>
<evidence type="ECO:0008006" key="4">
    <source>
        <dbReference type="Google" id="ProtNLM"/>
    </source>
</evidence>
<feature type="compositionally biased region" description="Basic and acidic residues" evidence="1">
    <location>
        <begin position="227"/>
        <end position="244"/>
    </location>
</feature>
<dbReference type="AlphaFoldDB" id="A0A5N6KY62"/>
<dbReference type="EMBL" id="VIBQ01000017">
    <property type="protein sequence ID" value="KAB8360759.1"/>
    <property type="molecule type" value="Genomic_DNA"/>
</dbReference>
<feature type="compositionally biased region" description="Basic residues" evidence="1">
    <location>
        <begin position="62"/>
        <end position="73"/>
    </location>
</feature>
<evidence type="ECO:0000313" key="2">
    <source>
        <dbReference type="EMBL" id="KAB8360759.1"/>
    </source>
</evidence>
<reference evidence="2 3" key="1">
    <citation type="submission" date="2019-06" db="EMBL/GenBank/DDBJ databases">
        <title>A chromosomal-level reference genome of Carpinus fangiana (Coryloideae, Betulaceae).</title>
        <authorList>
            <person name="Yang X."/>
            <person name="Wang Z."/>
            <person name="Zhang L."/>
            <person name="Hao G."/>
            <person name="Liu J."/>
            <person name="Yang Y."/>
        </authorList>
    </citation>
    <scope>NUCLEOTIDE SEQUENCE [LARGE SCALE GENOMIC DNA]</scope>
    <source>
        <strain evidence="2">Cfa_2016G</strain>
        <tissue evidence="2">Leaf</tissue>
    </source>
</reference>
<feature type="compositionally biased region" description="Basic and acidic residues" evidence="1">
    <location>
        <begin position="201"/>
        <end position="214"/>
    </location>
</feature>
<dbReference type="GO" id="GO:0051286">
    <property type="term" value="C:cell tip"/>
    <property type="evidence" value="ECO:0007669"/>
    <property type="project" value="TreeGrafter"/>
</dbReference>
<sequence length="651" mass="68851">MVLLDDSNSYWWLVRVVKDSSIGYLPAEHIETPTERLARLNKHRNIDLAQSMLGDNPERSKNPLKKAMRRRNAKIVQFTAPTYFEPPENDWSDEEADDDSGDIGMAEHQDTASSEDDKPDANGADADQADEGQATAQTQKTLNQPEAGDVGQESRASGDQESVGEESTERRTRNGTIRNTDSFFKDDTVEPRKISLTPNLLREENGTRTSDSKDSAASTSQENIFDTLDRSDSTSSDKSRDGKNKKDKKPGMLSGLFKRKDKKIKVDEAVGGVVTKQGAADVPLSPSAIVTSEPLSPTLASPTSPVAPTVASLKKGPNKLAKAPPSSAASSNSATAPALAKSSSVTSLRGARDDRKTADGSVAAAASTGVSGDTRQPLNLQIPTGDGEQKPSSGLLSPLTNLVNSDQPKKEKLKKAKTRMELDVDSSPEAEEAKDNPFNDTAHIPQAGPSPGRPPPTAPFTADLSEKDVDGVDYRGPSHDTGGEEQASILAADVQPRMTHSASSGESDPDAPHTPIMHQTRATFEGGSSLTTGTPGGSVSMSSPAASTPATTANSEGRDSWDGAALRTYLDGSSTNDVKDMLVIINDHTGVVPVGHDHPVMVELGLQEQQRKLDALSAQLDGLLQGFLEKRRATRAAAAAATTSSTATAAS</sequence>
<evidence type="ECO:0000313" key="3">
    <source>
        <dbReference type="Proteomes" id="UP000327013"/>
    </source>
</evidence>
<feature type="compositionally biased region" description="Acidic residues" evidence="1">
    <location>
        <begin position="87"/>
        <end position="101"/>
    </location>
</feature>
<proteinExistence type="predicted"/>
<feature type="compositionally biased region" description="Low complexity" evidence="1">
    <location>
        <begin position="121"/>
        <end position="139"/>
    </location>
</feature>
<keyword evidence="3" id="KW-1185">Reference proteome</keyword>
<feature type="compositionally biased region" description="Low complexity" evidence="1">
    <location>
        <begin position="542"/>
        <end position="553"/>
    </location>
</feature>
<dbReference type="OrthoDB" id="196165at2759"/>
<dbReference type="Proteomes" id="UP000327013">
    <property type="component" value="Unassembled WGS sequence"/>
</dbReference>
<feature type="compositionally biased region" description="Low complexity" evidence="1">
    <location>
        <begin position="359"/>
        <end position="374"/>
    </location>
</feature>
<feature type="compositionally biased region" description="Low complexity" evidence="1">
    <location>
        <begin position="318"/>
        <end position="340"/>
    </location>
</feature>
<feature type="region of interest" description="Disordered" evidence="1">
    <location>
        <begin position="49"/>
        <end position="261"/>
    </location>
</feature>
<feature type="region of interest" description="Disordered" evidence="1">
    <location>
        <begin position="275"/>
        <end position="559"/>
    </location>
</feature>
<dbReference type="GO" id="GO:0008104">
    <property type="term" value="P:intracellular protein localization"/>
    <property type="evidence" value="ECO:0007669"/>
    <property type="project" value="TreeGrafter"/>
</dbReference>
<dbReference type="InterPro" id="IPR036028">
    <property type="entry name" value="SH3-like_dom_sf"/>
</dbReference>
<organism evidence="2 3">
    <name type="scientific">Carpinus fangiana</name>
    <dbReference type="NCBI Taxonomy" id="176857"/>
    <lineage>
        <taxon>Eukaryota</taxon>
        <taxon>Viridiplantae</taxon>
        <taxon>Streptophyta</taxon>
        <taxon>Embryophyta</taxon>
        <taxon>Tracheophyta</taxon>
        <taxon>Spermatophyta</taxon>
        <taxon>Magnoliopsida</taxon>
        <taxon>eudicotyledons</taxon>
        <taxon>Gunneridae</taxon>
        <taxon>Pentapetalae</taxon>
        <taxon>rosids</taxon>
        <taxon>fabids</taxon>
        <taxon>Fagales</taxon>
        <taxon>Betulaceae</taxon>
        <taxon>Carpinus</taxon>
    </lineage>
</organism>
<protein>
    <recommendedName>
        <fullName evidence="4">SH3 domain-containing protein</fullName>
    </recommendedName>
</protein>
<feature type="compositionally biased region" description="Basic and acidic residues" evidence="1">
    <location>
        <begin position="464"/>
        <end position="482"/>
    </location>
</feature>
<feature type="compositionally biased region" description="Basic and acidic residues" evidence="1">
    <location>
        <begin position="105"/>
        <end position="120"/>
    </location>
</feature>
<feature type="compositionally biased region" description="Basic and acidic residues" evidence="1">
    <location>
        <begin position="183"/>
        <end position="193"/>
    </location>
</feature>
<accession>A0A5N6KY62</accession>
<feature type="compositionally biased region" description="Low complexity" evidence="1">
    <location>
        <begin position="291"/>
        <end position="309"/>
    </location>
</feature>
<feature type="compositionally biased region" description="Polar residues" evidence="1">
    <location>
        <begin position="390"/>
        <end position="406"/>
    </location>
</feature>